<sequence length="150" mass="16394">MDFVPSLKMHSFPLGRRYATEFPQRFAAVKMPSGRRARRQRRTMRETMPISLPRAARRIAVALAIAALPPAAAFAYSPTAPTAPTAHGEADLDRHDTYRNRDGDTVHAPAHSKSGRAPEGATARCRDGAYSFSRHRRGTCSGHGGVAAWL</sequence>
<evidence type="ECO:0008006" key="4">
    <source>
        <dbReference type="Google" id="ProtNLM"/>
    </source>
</evidence>
<evidence type="ECO:0000313" key="2">
    <source>
        <dbReference type="EMBL" id="ABA48391.1"/>
    </source>
</evidence>
<dbReference type="Pfam" id="PF12587">
    <property type="entry name" value="DUF3761"/>
    <property type="match status" value="1"/>
</dbReference>
<organism evidence="2 3">
    <name type="scientific">Burkholderia pseudomallei (strain 1710b)</name>
    <dbReference type="NCBI Taxonomy" id="320372"/>
    <lineage>
        <taxon>Bacteria</taxon>
        <taxon>Pseudomonadati</taxon>
        <taxon>Pseudomonadota</taxon>
        <taxon>Betaproteobacteria</taxon>
        <taxon>Burkholderiales</taxon>
        <taxon>Burkholderiaceae</taxon>
        <taxon>Burkholderia</taxon>
        <taxon>pseudomallei group</taxon>
    </lineage>
</organism>
<feature type="region of interest" description="Disordered" evidence="1">
    <location>
        <begin position="99"/>
        <end position="123"/>
    </location>
</feature>
<gene>
    <name evidence="2" type="ordered locus">BURPS1710b_3594</name>
</gene>
<dbReference type="Proteomes" id="UP000002700">
    <property type="component" value="Chromosome I"/>
</dbReference>
<accession>Q3JN94</accession>
<dbReference type="EnsemblBacteria" id="ABA48391">
    <property type="protein sequence ID" value="ABA48391"/>
    <property type="gene ID" value="BURPS1710b_3594"/>
</dbReference>
<reference evidence="2 3" key="1">
    <citation type="submission" date="2005-09" db="EMBL/GenBank/DDBJ databases">
        <authorList>
            <person name="Woods D.E."/>
            <person name="Nierman W.C."/>
        </authorList>
    </citation>
    <scope>NUCLEOTIDE SEQUENCE [LARGE SCALE GENOMIC DNA]</scope>
    <source>
        <strain evidence="2 3">1710b</strain>
    </source>
</reference>
<evidence type="ECO:0000256" key="1">
    <source>
        <dbReference type="SAM" id="MobiDB-lite"/>
    </source>
</evidence>
<dbReference type="EMBL" id="CP000124">
    <property type="protein sequence ID" value="ABA48391.1"/>
    <property type="molecule type" value="Genomic_DNA"/>
</dbReference>
<dbReference type="AlphaFoldDB" id="Q3JN94"/>
<proteinExistence type="predicted"/>
<dbReference type="KEGG" id="bpm:BURPS1710b_3594"/>
<protein>
    <recommendedName>
        <fullName evidence="4">DUF3761 domain-containing protein</fullName>
    </recommendedName>
</protein>
<name>Q3JN94_BURP1</name>
<dbReference type="InterPro" id="IPR022236">
    <property type="entry name" value="DUF3761"/>
</dbReference>
<evidence type="ECO:0000313" key="3">
    <source>
        <dbReference type="Proteomes" id="UP000002700"/>
    </source>
</evidence>
<dbReference type="HOGENOM" id="CLU_151150_0_0_4"/>